<feature type="region of interest" description="Disordered" evidence="13">
    <location>
        <begin position="391"/>
        <end position="427"/>
    </location>
</feature>
<dbReference type="OrthoDB" id="4928at2759"/>
<evidence type="ECO:0000256" key="11">
    <source>
        <dbReference type="ARBA" id="ARBA00023134"/>
    </source>
</evidence>
<dbReference type="InterPro" id="IPR015760">
    <property type="entry name" value="TIF_IF2"/>
</dbReference>
<keyword evidence="16" id="KW-1185">Reference proteome</keyword>
<dbReference type="CDD" id="cd01887">
    <property type="entry name" value="IF2_eIF5B"/>
    <property type="match status" value="1"/>
</dbReference>
<feature type="compositionally biased region" description="Low complexity" evidence="13">
    <location>
        <begin position="39"/>
        <end position="50"/>
    </location>
</feature>
<keyword evidence="11" id="KW-0342">GTP-binding</keyword>
<dbReference type="SUPFAM" id="SSF52540">
    <property type="entry name" value="P-loop containing nucleoside triphosphate hydrolases"/>
    <property type="match status" value="1"/>
</dbReference>
<dbReference type="InterPro" id="IPR029459">
    <property type="entry name" value="EFTU-type"/>
</dbReference>
<feature type="compositionally biased region" description="Low complexity" evidence="13">
    <location>
        <begin position="11"/>
        <end position="20"/>
    </location>
</feature>
<dbReference type="FunFam" id="2.40.30.10:FF:000013">
    <property type="entry name" value="eukaryotic translation initiation factor 5B"/>
    <property type="match status" value="1"/>
</dbReference>
<evidence type="ECO:0000256" key="13">
    <source>
        <dbReference type="SAM" id="MobiDB-lite"/>
    </source>
</evidence>
<feature type="compositionally biased region" description="Low complexity" evidence="13">
    <location>
        <begin position="532"/>
        <end position="541"/>
    </location>
</feature>
<dbReference type="InterPro" id="IPR027417">
    <property type="entry name" value="P-loop_NTPase"/>
</dbReference>
<feature type="compositionally biased region" description="Low complexity" evidence="13">
    <location>
        <begin position="695"/>
        <end position="708"/>
    </location>
</feature>
<dbReference type="CDD" id="cd03703">
    <property type="entry name" value="aeIF5B_II"/>
    <property type="match status" value="1"/>
</dbReference>
<evidence type="ECO:0000256" key="5">
    <source>
        <dbReference type="ARBA" id="ARBA00022490"/>
    </source>
</evidence>
<feature type="compositionally biased region" description="Acidic residues" evidence="13">
    <location>
        <begin position="87"/>
        <end position="97"/>
    </location>
</feature>
<evidence type="ECO:0000256" key="6">
    <source>
        <dbReference type="ARBA" id="ARBA00022540"/>
    </source>
</evidence>
<feature type="compositionally biased region" description="Basic residues" evidence="13">
    <location>
        <begin position="1"/>
        <end position="10"/>
    </location>
</feature>
<dbReference type="FunFam" id="3.40.50.10050:FF:000002">
    <property type="entry name" value="Eukaryotic translation initiation factor 5B"/>
    <property type="match status" value="1"/>
</dbReference>
<dbReference type="Pfam" id="PF11987">
    <property type="entry name" value="IF-2"/>
    <property type="match status" value="1"/>
</dbReference>
<dbReference type="GO" id="GO:0003924">
    <property type="term" value="F:GTPase activity"/>
    <property type="evidence" value="ECO:0007669"/>
    <property type="project" value="InterPro"/>
</dbReference>
<dbReference type="Gene3D" id="3.40.50.300">
    <property type="entry name" value="P-loop containing nucleotide triphosphate hydrolases"/>
    <property type="match status" value="1"/>
</dbReference>
<feature type="region of interest" description="Disordered" evidence="13">
    <location>
        <begin position="739"/>
        <end position="758"/>
    </location>
</feature>
<feature type="compositionally biased region" description="Basic and acidic residues" evidence="13">
    <location>
        <begin position="543"/>
        <end position="589"/>
    </location>
</feature>
<reference evidence="16" key="1">
    <citation type="journal article" date="2019" name="Nat. Commun.">
        <title>Expansion of phycobilisome linker gene families in mesophilic red algae.</title>
        <authorList>
            <person name="Lee J."/>
            <person name="Kim D."/>
            <person name="Bhattacharya D."/>
            <person name="Yoon H.S."/>
        </authorList>
    </citation>
    <scope>NUCLEOTIDE SEQUENCE [LARGE SCALE GENOMIC DNA]</scope>
    <source>
        <strain evidence="16">CCMP 1328</strain>
    </source>
</reference>
<keyword evidence="6 15" id="KW-0396">Initiation factor</keyword>
<dbReference type="GO" id="GO:0046872">
    <property type="term" value="F:metal ion binding"/>
    <property type="evidence" value="ECO:0007669"/>
    <property type="project" value="UniProtKB-KW"/>
</dbReference>
<dbReference type="GO" id="GO:0003743">
    <property type="term" value="F:translation initiation factor activity"/>
    <property type="evidence" value="ECO:0007669"/>
    <property type="project" value="UniProtKB-KW"/>
</dbReference>
<dbReference type="FunFam" id="3.40.50.300:FF:000112">
    <property type="entry name" value="Eukaryotic translation initiation factor 5B"/>
    <property type="match status" value="1"/>
</dbReference>
<dbReference type="GO" id="GO:0005525">
    <property type="term" value="F:GTP binding"/>
    <property type="evidence" value="ECO:0007669"/>
    <property type="project" value="UniProtKB-KW"/>
</dbReference>
<evidence type="ECO:0000256" key="2">
    <source>
        <dbReference type="ARBA" id="ARBA00007733"/>
    </source>
</evidence>
<evidence type="ECO:0000259" key="14">
    <source>
        <dbReference type="PROSITE" id="PS51722"/>
    </source>
</evidence>
<feature type="compositionally biased region" description="Acidic residues" evidence="13">
    <location>
        <begin position="813"/>
        <end position="846"/>
    </location>
</feature>
<sequence>MGKKEKKRAAAARMAAALGDGSEEEGGGSSGREEGGAKAGVKGAAAFALLGDDDEDVDDAQQEPIVSERRKAKGGASSGFAALGSGGEEDDDEEDADVSLRESSSRKAPTSAFAALALEGDEGDDDDDEEQQTVVAPSAGKGKSKSGTKDLKGVETVLVGSDDDSQEDDEASLKIDLNLKPKRKGQKTKSNAGRAAGLDTIIVGDDSSDENGDALDLDVLGAGKKAKGKAKSALQPRGGKDKASLSESQGGDMIEFGFGSDEEPGDDVAAKSSSLKSKNKGKAAPDHGAGKKGKDMSAYEAERSRGSAAMETARAKEKSGKEKEELDALLLELEGEGATEDKAAATSGGKKKKKGKGKSVEKHEEDLDSLLAAIDGGTAANKVDSGAALFGEEEKERANGEVAAPLTAAQKKKMKKKQKKSPGAEDEDLDALLADFGVAAGPKEASSAAAAAAAAAAVPIDDTQTPSPESAAHEQAAAAASAAIGDIDAAPEELDESKLTAAQKKRLRKKQKEKAEKEGAVLGSQDDARTDAQGAAPAQAAEPSKKGKESAAVRKMREEVEKRRLEQEKAEHARLEAARAAEAAARAEELAQQEAAAARERKRESERLRKEQLRKEGKLLTKAQQEKQRKAEQYKQQLIDQGLIPAMAATGGSSADAAKPKRVVYETRKKKPGPSKQSPTPQQEQGETRAETSRAIAGSAAPLPSAAGVSTANKERVESHDAAAAASWDDEDWDSRATALVAQAKSENDDEDLDAILARQREEQLSKLLSGDDAPMESAGENDVVRISGQDEKRAAKSSGEEESSADGASSSGEEEADSEDASEASDDDEEEEESDSEYSSSEDDVVLTKQEIERRKRVLAIRLKRQELRKEALLCASKERLRSPVVCILGHVDTGKTKILDRIRRTNVQNGEAGGITQQIGATYMPMDAVRKEVDKLGLRDMVYRLPSLLVIDTPGHESFTNLRTRGSSLCDIAILVVDIMHGLEPQTIESINLLRNRKNPFVVALNKVDRLFDWKAGKDCGVQDSLKQQKKHVLGEFKDRVAQTKLAFAEIGLNVELYWENKDPRRTISLIPTSAHTGEGIPDLLMMLVTLSQRMLEQRLMFIDSLQCTVIEVKMIEGLGTTIDVVLTAGHLEEGATIVVCGLDGPIVTRVRGLLTPHPMKEMRVKGQYLHHKKLEAAVGIKIMAEGLEKAVAGTQLLVPMRADDHDEIDYLKEEVVKDMETILQSVNKTGEGVYVQASTLGSLEALLDFLRSSKIPVSGINIGPVNKRDVMKCSTMLEKKKEYALILAFDVKVERDARAHAEELGIPIFTADIIYHLFDQFTEYMLGVKKRQQQEAMSDAVFPVVMRILPECVFNKKSPLVLGCEILEGMLKLNAPMAVKTDYGGAVDGVLEIGRVLGIEVDKKAVSEAKAGQNVAVKIGGGNYDHILFGRHLDMENEIYSRLTRKSIDVLKEHFRDELSREDWQTVIKLKQMFNIK</sequence>
<dbReference type="Gene3D" id="3.40.50.10050">
    <property type="entry name" value="Translation initiation factor IF- 2, domain 3"/>
    <property type="match status" value="1"/>
</dbReference>
<evidence type="ECO:0000313" key="15">
    <source>
        <dbReference type="EMBL" id="KAA8498977.1"/>
    </source>
</evidence>
<keyword evidence="8" id="KW-0547">Nucleotide-binding</keyword>
<evidence type="ECO:0000256" key="9">
    <source>
        <dbReference type="ARBA" id="ARBA00022801"/>
    </source>
</evidence>
<evidence type="ECO:0000313" key="16">
    <source>
        <dbReference type="Proteomes" id="UP000324585"/>
    </source>
</evidence>
<keyword evidence="9" id="KW-0378">Hydrolase</keyword>
<keyword evidence="7" id="KW-0479">Metal-binding</keyword>
<keyword evidence="5" id="KW-0963">Cytoplasm</keyword>
<evidence type="ECO:0000256" key="1">
    <source>
        <dbReference type="ARBA" id="ARBA00004496"/>
    </source>
</evidence>
<feature type="region of interest" description="Disordered" evidence="13">
    <location>
        <begin position="764"/>
        <end position="848"/>
    </location>
</feature>
<feature type="compositionally biased region" description="Acidic residues" evidence="13">
    <location>
        <begin position="161"/>
        <end position="170"/>
    </location>
</feature>
<feature type="compositionally biased region" description="Basic residues" evidence="13">
    <location>
        <begin position="410"/>
        <end position="420"/>
    </location>
</feature>
<dbReference type="InterPro" id="IPR000795">
    <property type="entry name" value="T_Tr_GTP-bd_dom"/>
</dbReference>
<feature type="compositionally biased region" description="Low complexity" evidence="13">
    <location>
        <begin position="74"/>
        <end position="83"/>
    </location>
</feature>
<protein>
    <recommendedName>
        <fullName evidence="4">Eukaryotic translation initiation factor 5B</fullName>
        <ecNumber evidence="3">3.6.5.3</ecNumber>
    </recommendedName>
    <alternativeName>
        <fullName evidence="12">Translation initiation factor IF-2</fullName>
    </alternativeName>
</protein>
<evidence type="ECO:0000256" key="8">
    <source>
        <dbReference type="ARBA" id="ARBA00022741"/>
    </source>
</evidence>
<dbReference type="Pfam" id="PF00009">
    <property type="entry name" value="GTP_EFTU"/>
    <property type="match status" value="1"/>
</dbReference>
<evidence type="ECO:0000256" key="12">
    <source>
        <dbReference type="ARBA" id="ARBA00032478"/>
    </source>
</evidence>
<dbReference type="PANTHER" id="PTHR43381:SF4">
    <property type="entry name" value="EUKARYOTIC TRANSLATION INITIATION FACTOR 5B"/>
    <property type="match status" value="1"/>
</dbReference>
<feature type="compositionally biased region" description="Acidic residues" evidence="13">
    <location>
        <begin position="206"/>
        <end position="216"/>
    </location>
</feature>
<feature type="domain" description="Tr-type G" evidence="14">
    <location>
        <begin position="882"/>
        <end position="1098"/>
    </location>
</feature>
<dbReference type="NCBIfam" id="TIGR00231">
    <property type="entry name" value="small_GTP"/>
    <property type="match status" value="1"/>
</dbReference>
<comment type="caution">
    <text evidence="15">The sequence shown here is derived from an EMBL/GenBank/DDBJ whole genome shotgun (WGS) entry which is preliminary data.</text>
</comment>
<feature type="compositionally biased region" description="Low complexity" evidence="13">
    <location>
        <begin position="445"/>
        <end position="457"/>
    </location>
</feature>
<dbReference type="NCBIfam" id="NF003078">
    <property type="entry name" value="PRK04004.1"/>
    <property type="match status" value="1"/>
</dbReference>
<dbReference type="PRINTS" id="PR00315">
    <property type="entry name" value="ELONGATNFCT"/>
</dbReference>
<feature type="compositionally biased region" description="Acidic residues" evidence="13">
    <location>
        <begin position="51"/>
        <end position="61"/>
    </location>
</feature>
<evidence type="ECO:0000256" key="10">
    <source>
        <dbReference type="ARBA" id="ARBA00022917"/>
    </source>
</evidence>
<dbReference type="Pfam" id="PF14578">
    <property type="entry name" value="GTP_EFTU_D4"/>
    <property type="match status" value="1"/>
</dbReference>
<feature type="compositionally biased region" description="Acidic residues" evidence="13">
    <location>
        <begin position="119"/>
        <end position="131"/>
    </location>
</feature>
<feature type="compositionally biased region" description="Polar residues" evidence="13">
    <location>
        <begin position="675"/>
        <end position="685"/>
    </location>
</feature>
<feature type="compositionally biased region" description="Low complexity" evidence="13">
    <location>
        <begin position="469"/>
        <end position="488"/>
    </location>
</feature>
<organism evidence="15 16">
    <name type="scientific">Porphyridium purpureum</name>
    <name type="common">Red alga</name>
    <name type="synonym">Porphyridium cruentum</name>
    <dbReference type="NCBI Taxonomy" id="35688"/>
    <lineage>
        <taxon>Eukaryota</taxon>
        <taxon>Rhodophyta</taxon>
        <taxon>Bangiophyceae</taxon>
        <taxon>Porphyridiales</taxon>
        <taxon>Porphyridiaceae</taxon>
        <taxon>Porphyridium</taxon>
    </lineage>
</organism>
<feature type="compositionally biased region" description="Basic and acidic residues" evidence="13">
    <location>
        <begin position="283"/>
        <end position="305"/>
    </location>
</feature>
<dbReference type="EMBL" id="VRMN01000001">
    <property type="protein sequence ID" value="KAA8498977.1"/>
    <property type="molecule type" value="Genomic_DNA"/>
</dbReference>
<dbReference type="Gene3D" id="2.40.30.10">
    <property type="entry name" value="Translation factors"/>
    <property type="match status" value="2"/>
</dbReference>
<comment type="subcellular location">
    <subcellularLocation>
        <location evidence="1">Cytoplasm</location>
    </subcellularLocation>
</comment>
<evidence type="ECO:0000256" key="7">
    <source>
        <dbReference type="ARBA" id="ARBA00022723"/>
    </source>
</evidence>
<dbReference type="EC" id="3.6.5.3" evidence="3"/>
<proteinExistence type="inferred from homology"/>
<evidence type="ECO:0000256" key="3">
    <source>
        <dbReference type="ARBA" id="ARBA00011986"/>
    </source>
</evidence>
<gene>
    <name evidence="15" type="ORF">FVE85_6562</name>
</gene>
<dbReference type="InterPro" id="IPR036925">
    <property type="entry name" value="TIF_IF2_dom3_sf"/>
</dbReference>
<dbReference type="PROSITE" id="PS51722">
    <property type="entry name" value="G_TR_2"/>
    <property type="match status" value="1"/>
</dbReference>
<dbReference type="GO" id="GO:0005739">
    <property type="term" value="C:mitochondrion"/>
    <property type="evidence" value="ECO:0007669"/>
    <property type="project" value="TreeGrafter"/>
</dbReference>
<feature type="compositionally biased region" description="Basic residues" evidence="13">
    <location>
        <begin position="503"/>
        <end position="512"/>
    </location>
</feature>
<accession>A0A5J4Z8E2</accession>
<dbReference type="OMA" id="EFAVMLC"/>
<dbReference type="SUPFAM" id="SSF50447">
    <property type="entry name" value="Translation proteins"/>
    <property type="match status" value="1"/>
</dbReference>
<dbReference type="PANTHER" id="PTHR43381">
    <property type="entry name" value="TRANSLATION INITIATION FACTOR IF-2-RELATED"/>
    <property type="match status" value="1"/>
</dbReference>
<feature type="region of interest" description="Disordered" evidence="13">
    <location>
        <begin position="650"/>
        <end position="733"/>
    </location>
</feature>
<dbReference type="InterPro" id="IPR023115">
    <property type="entry name" value="TIF_IF2_dom3"/>
</dbReference>
<feature type="compositionally biased region" description="Basic and acidic residues" evidence="13">
    <location>
        <begin position="597"/>
        <end position="633"/>
    </location>
</feature>
<name>A0A5J4Z8E2_PORPP</name>
<keyword evidence="10" id="KW-0648">Protein biosynthesis</keyword>
<dbReference type="InterPro" id="IPR009000">
    <property type="entry name" value="Transl_B-barrel_sf"/>
</dbReference>
<comment type="similarity">
    <text evidence="2">Belongs to the TRAFAC class translation factor GTPase superfamily. Classic translation factor GTPase family. IF-2 subfamily.</text>
</comment>
<dbReference type="Proteomes" id="UP000324585">
    <property type="component" value="Unassembled WGS sequence"/>
</dbReference>
<dbReference type="SUPFAM" id="SSF52156">
    <property type="entry name" value="Initiation factor IF2/eIF5b, domain 3"/>
    <property type="match status" value="1"/>
</dbReference>
<feature type="compositionally biased region" description="Basic and acidic residues" evidence="13">
    <location>
        <begin position="313"/>
        <end position="326"/>
    </location>
</feature>
<feature type="region of interest" description="Disordered" evidence="13">
    <location>
        <begin position="1"/>
        <end position="364"/>
    </location>
</feature>
<dbReference type="InterPro" id="IPR005225">
    <property type="entry name" value="Small_GTP-bd"/>
</dbReference>
<feature type="region of interest" description="Disordered" evidence="13">
    <location>
        <begin position="443"/>
        <end position="634"/>
    </location>
</feature>
<evidence type="ECO:0000256" key="4">
    <source>
        <dbReference type="ARBA" id="ARBA00013824"/>
    </source>
</evidence>